<evidence type="ECO:0000313" key="10">
    <source>
        <dbReference type="EMBL" id="EGF84274.1"/>
    </source>
</evidence>
<evidence type="ECO:0000256" key="3">
    <source>
        <dbReference type="ARBA" id="ARBA00022692"/>
    </source>
</evidence>
<feature type="transmembrane region" description="Helical" evidence="7">
    <location>
        <begin position="219"/>
        <end position="235"/>
    </location>
</feature>
<evidence type="ECO:0000259" key="9">
    <source>
        <dbReference type="Pfam" id="PF16916"/>
    </source>
</evidence>
<organism evidence="10 11">
    <name type="scientific">Batrachochytrium dendrobatidis (strain JAM81 / FGSC 10211)</name>
    <name type="common">Frog chytrid fungus</name>
    <dbReference type="NCBI Taxonomy" id="684364"/>
    <lineage>
        <taxon>Eukaryota</taxon>
        <taxon>Fungi</taxon>
        <taxon>Fungi incertae sedis</taxon>
        <taxon>Chytridiomycota</taxon>
        <taxon>Chytridiomycota incertae sedis</taxon>
        <taxon>Chytridiomycetes</taxon>
        <taxon>Rhizophydiales</taxon>
        <taxon>Rhizophydiales incertae sedis</taxon>
        <taxon>Batrachochytrium</taxon>
    </lineage>
</organism>
<dbReference type="GO" id="GO:0098771">
    <property type="term" value="P:inorganic ion homeostasis"/>
    <property type="evidence" value="ECO:0007669"/>
    <property type="project" value="UniProtKB-ARBA"/>
</dbReference>
<sequence>MERGLEDRISSTDPLLLRPKLVSKDTLKQLRGRGSNGKKVADFYENQNELIEGLLKPPDYRDEDEEAQLFKLKLAVNGSFAVNILLFCLQLVGALLSGSLSLLATTADAFMDIASNGVLVFANRIASSGHNLNYPTGKARYETAGIIVFATLMATLSLQLIIESVRSLTSSDHNIQLGVISISFIGVALVFKFFLYLFCVSLSKYPSARILAQDHRNDLILNITGIAFGLLGQYVRWYIDPIGGILIALLILRSWASAAQEHIQLIVGKSADTSFLNRVTYLSMTHDPRVKQVDTCRAYYAGSKYVVEVDIVLPADMPLCEAHDIGEALQIKIETLEEVERAFVHLDHETSHRVCAILFFC</sequence>
<feature type="transmembrane region" description="Helical" evidence="7">
    <location>
        <begin position="102"/>
        <end position="122"/>
    </location>
</feature>
<dbReference type="AlphaFoldDB" id="F4NSR3"/>
<dbReference type="GO" id="GO:0008324">
    <property type="term" value="F:monoatomic cation transmembrane transporter activity"/>
    <property type="evidence" value="ECO:0000318"/>
    <property type="project" value="GO_Central"/>
</dbReference>
<dbReference type="STRING" id="684364.F4NSR3"/>
<proteinExistence type="predicted"/>
<keyword evidence="3 7" id="KW-0812">Transmembrane</keyword>
<feature type="transmembrane region" description="Helical" evidence="7">
    <location>
        <begin position="143"/>
        <end position="162"/>
    </location>
</feature>
<keyword evidence="6 7" id="KW-0472">Membrane</keyword>
<reference evidence="10 11" key="1">
    <citation type="submission" date="2009-12" db="EMBL/GenBank/DDBJ databases">
        <title>The draft genome of Batrachochytrium dendrobatidis.</title>
        <authorList>
            <consortium name="US DOE Joint Genome Institute (JGI-PGF)"/>
            <person name="Kuo A."/>
            <person name="Salamov A."/>
            <person name="Schmutz J."/>
            <person name="Lucas S."/>
            <person name="Pitluck S."/>
            <person name="Rosenblum E."/>
            <person name="Stajich J."/>
            <person name="Eisen M."/>
            <person name="Grigoriev I.V."/>
        </authorList>
    </citation>
    <scope>NUCLEOTIDE SEQUENCE [LARGE SCALE GENOMIC DNA]</scope>
    <source>
        <strain evidence="11">JAM81 / FGSC 10211</strain>
    </source>
</reference>
<dbReference type="InterPro" id="IPR036837">
    <property type="entry name" value="Cation_efflux_CTD_sf"/>
</dbReference>
<evidence type="ECO:0000256" key="4">
    <source>
        <dbReference type="ARBA" id="ARBA00022989"/>
    </source>
</evidence>
<dbReference type="OrthoDB" id="78296at2759"/>
<evidence type="ECO:0000313" key="11">
    <source>
        <dbReference type="Proteomes" id="UP000007241"/>
    </source>
</evidence>
<dbReference type="InterPro" id="IPR027469">
    <property type="entry name" value="Cation_efflux_TMD_sf"/>
</dbReference>
<dbReference type="GO" id="GO:0030003">
    <property type="term" value="P:intracellular monoatomic cation homeostasis"/>
    <property type="evidence" value="ECO:0007669"/>
    <property type="project" value="UniProtKB-ARBA"/>
</dbReference>
<dbReference type="Pfam" id="PF16916">
    <property type="entry name" value="ZT_dimer"/>
    <property type="match status" value="1"/>
</dbReference>
<dbReference type="PANTHER" id="PTHR43840">
    <property type="entry name" value="MITOCHONDRIAL METAL TRANSPORTER 1-RELATED"/>
    <property type="match status" value="1"/>
</dbReference>
<keyword evidence="2" id="KW-0813">Transport</keyword>
<evidence type="ECO:0000256" key="2">
    <source>
        <dbReference type="ARBA" id="ARBA00022448"/>
    </source>
</evidence>
<feature type="transmembrane region" description="Helical" evidence="7">
    <location>
        <begin position="74"/>
        <end position="96"/>
    </location>
</feature>
<dbReference type="OMA" id="QKVDTCR"/>
<feature type="domain" description="Cation efflux protein transmembrane" evidence="8">
    <location>
        <begin position="79"/>
        <end position="265"/>
    </location>
</feature>
<evidence type="ECO:0000256" key="6">
    <source>
        <dbReference type="ARBA" id="ARBA00023136"/>
    </source>
</evidence>
<protein>
    <submittedName>
        <fullName evidence="10">Uncharacterized protein</fullName>
    </submittedName>
</protein>
<evidence type="ECO:0000256" key="5">
    <source>
        <dbReference type="ARBA" id="ARBA00023065"/>
    </source>
</evidence>
<dbReference type="Gene3D" id="1.20.1510.10">
    <property type="entry name" value="Cation efflux protein transmembrane domain"/>
    <property type="match status" value="1"/>
</dbReference>
<keyword evidence="11" id="KW-1185">Reference proteome</keyword>
<dbReference type="Pfam" id="PF01545">
    <property type="entry name" value="Cation_efflux"/>
    <property type="match status" value="1"/>
</dbReference>
<evidence type="ECO:0000256" key="1">
    <source>
        <dbReference type="ARBA" id="ARBA00004127"/>
    </source>
</evidence>
<keyword evidence="4 7" id="KW-1133">Transmembrane helix</keyword>
<dbReference type="NCBIfam" id="TIGR01297">
    <property type="entry name" value="CDF"/>
    <property type="match status" value="1"/>
</dbReference>
<dbReference type="InterPro" id="IPR027470">
    <property type="entry name" value="Cation_efflux_CTD"/>
</dbReference>
<comment type="subcellular location">
    <subcellularLocation>
        <location evidence="1">Endomembrane system</location>
        <topology evidence="1">Multi-pass membrane protein</topology>
    </subcellularLocation>
</comment>
<dbReference type="Gene3D" id="3.30.70.1350">
    <property type="entry name" value="Cation efflux protein, cytoplasmic domain"/>
    <property type="match status" value="1"/>
</dbReference>
<dbReference type="GO" id="GO:0012505">
    <property type="term" value="C:endomembrane system"/>
    <property type="evidence" value="ECO:0007669"/>
    <property type="project" value="UniProtKB-SubCell"/>
</dbReference>
<dbReference type="FunFam" id="3.30.70.1350:FF:000001">
    <property type="entry name" value="Metal tolerance protein 11"/>
    <property type="match status" value="1"/>
</dbReference>
<keyword evidence="5" id="KW-0406">Ion transport</keyword>
<dbReference type="InterPro" id="IPR002524">
    <property type="entry name" value="Cation_efflux"/>
</dbReference>
<dbReference type="InParanoid" id="F4NSR3"/>
<dbReference type="SUPFAM" id="SSF160240">
    <property type="entry name" value="Cation efflux protein cytoplasmic domain-like"/>
    <property type="match status" value="1"/>
</dbReference>
<evidence type="ECO:0000256" key="7">
    <source>
        <dbReference type="SAM" id="Phobius"/>
    </source>
</evidence>
<dbReference type="InterPro" id="IPR058533">
    <property type="entry name" value="Cation_efflux_TM"/>
</dbReference>
<dbReference type="HOGENOM" id="CLU_013430_2_2_1"/>
<dbReference type="SUPFAM" id="SSF161111">
    <property type="entry name" value="Cation efflux protein transmembrane domain-like"/>
    <property type="match status" value="1"/>
</dbReference>
<dbReference type="Proteomes" id="UP000007241">
    <property type="component" value="Unassembled WGS sequence"/>
</dbReference>
<feature type="transmembrane region" description="Helical" evidence="7">
    <location>
        <begin position="174"/>
        <end position="198"/>
    </location>
</feature>
<dbReference type="GO" id="GO:0016020">
    <property type="term" value="C:membrane"/>
    <property type="evidence" value="ECO:0000318"/>
    <property type="project" value="GO_Central"/>
</dbReference>
<evidence type="ECO:0000259" key="8">
    <source>
        <dbReference type="Pfam" id="PF01545"/>
    </source>
</evidence>
<dbReference type="PANTHER" id="PTHR43840:SF13">
    <property type="entry name" value="CATION EFFLUX PROTEIN CYTOPLASMIC DOMAIN-CONTAINING PROTEIN"/>
    <property type="match status" value="1"/>
</dbReference>
<dbReference type="FunFam" id="1.20.1510.10:FF:000005">
    <property type="entry name" value="Putative Cation diffusion facilitator 1"/>
    <property type="match status" value="1"/>
</dbReference>
<gene>
    <name evidence="10" type="ORF">BATDEDRAFT_8761</name>
</gene>
<dbReference type="EMBL" id="GL882879">
    <property type="protein sequence ID" value="EGF84274.1"/>
    <property type="molecule type" value="Genomic_DNA"/>
</dbReference>
<feature type="domain" description="Cation efflux protein cytoplasmic" evidence="9">
    <location>
        <begin position="282"/>
        <end position="348"/>
    </location>
</feature>
<accession>F4NSR3</accession>
<dbReference type="InterPro" id="IPR050291">
    <property type="entry name" value="CDF_Transporter"/>
</dbReference>
<name>F4NSR3_BATDJ</name>
<dbReference type="RefSeq" id="XP_006675042.1">
    <property type="nucleotide sequence ID" value="XM_006674979.1"/>
</dbReference>
<dbReference type="GeneID" id="18242838"/>